<feature type="non-terminal residue" evidence="2">
    <location>
        <position position="1"/>
    </location>
</feature>
<feature type="region of interest" description="Disordered" evidence="1">
    <location>
        <begin position="210"/>
        <end position="235"/>
    </location>
</feature>
<dbReference type="OrthoDB" id="4738706at2759"/>
<dbReference type="PANTHER" id="PTHR38166:SF1">
    <property type="entry name" value="C2H2-TYPE DOMAIN-CONTAINING PROTEIN"/>
    <property type="match status" value="1"/>
</dbReference>
<evidence type="ECO:0000313" key="3">
    <source>
        <dbReference type="Proteomes" id="UP000504636"/>
    </source>
</evidence>
<proteinExistence type="predicted"/>
<dbReference type="EMBL" id="MU003697">
    <property type="protein sequence ID" value="KAF2812709.1"/>
    <property type="molecule type" value="Genomic_DNA"/>
</dbReference>
<evidence type="ECO:0000313" key="2">
    <source>
        <dbReference type="EMBL" id="KAF2812709.1"/>
    </source>
</evidence>
<dbReference type="Proteomes" id="UP000504636">
    <property type="component" value="Unplaced"/>
</dbReference>
<reference evidence="2 4" key="1">
    <citation type="journal article" date="2020" name="Stud. Mycol.">
        <title>101 Dothideomycetes genomes: a test case for predicting lifestyles and emergence of pathogens.</title>
        <authorList>
            <person name="Haridas S."/>
            <person name="Albert R."/>
            <person name="Binder M."/>
            <person name="Bloem J."/>
            <person name="Labutti K."/>
            <person name="Salamov A."/>
            <person name="Andreopoulos B."/>
            <person name="Baker S."/>
            <person name="Barry K."/>
            <person name="Bills G."/>
            <person name="Bluhm B."/>
            <person name="Cannon C."/>
            <person name="Castanera R."/>
            <person name="Culley D."/>
            <person name="Daum C."/>
            <person name="Ezra D."/>
            <person name="Gonzalez J."/>
            <person name="Henrissat B."/>
            <person name="Kuo A."/>
            <person name="Liang C."/>
            <person name="Lipzen A."/>
            <person name="Lutzoni F."/>
            <person name="Magnuson J."/>
            <person name="Mondo S."/>
            <person name="Nolan M."/>
            <person name="Ohm R."/>
            <person name="Pangilinan J."/>
            <person name="Park H.-J."/>
            <person name="Ramirez L."/>
            <person name="Alfaro M."/>
            <person name="Sun H."/>
            <person name="Tritt A."/>
            <person name="Yoshinaga Y."/>
            <person name="Zwiers L.-H."/>
            <person name="Turgeon B."/>
            <person name="Goodwin S."/>
            <person name="Spatafora J."/>
            <person name="Crous P."/>
            <person name="Grigoriev I."/>
        </authorList>
    </citation>
    <scope>NUCLEOTIDE SEQUENCE</scope>
    <source>
        <strain evidence="2 4">CBS 304.34</strain>
    </source>
</reference>
<dbReference type="GeneID" id="54455411"/>
<organism evidence="2">
    <name type="scientific">Mytilinidion resinicola</name>
    <dbReference type="NCBI Taxonomy" id="574789"/>
    <lineage>
        <taxon>Eukaryota</taxon>
        <taxon>Fungi</taxon>
        <taxon>Dikarya</taxon>
        <taxon>Ascomycota</taxon>
        <taxon>Pezizomycotina</taxon>
        <taxon>Dothideomycetes</taxon>
        <taxon>Pleosporomycetidae</taxon>
        <taxon>Mytilinidiales</taxon>
        <taxon>Mytilinidiaceae</taxon>
        <taxon>Mytilinidion</taxon>
    </lineage>
</organism>
<reference evidence="4" key="3">
    <citation type="submission" date="2025-04" db="UniProtKB">
        <authorList>
            <consortium name="RefSeq"/>
        </authorList>
    </citation>
    <scope>IDENTIFICATION</scope>
    <source>
        <strain evidence="4">CBS 304.34</strain>
    </source>
</reference>
<dbReference type="RefSeq" id="XP_033579673.1">
    <property type="nucleotide sequence ID" value="XM_033714518.1"/>
</dbReference>
<reference evidence="4" key="2">
    <citation type="submission" date="2020-04" db="EMBL/GenBank/DDBJ databases">
        <authorList>
            <consortium name="NCBI Genome Project"/>
        </authorList>
    </citation>
    <scope>NUCLEOTIDE SEQUENCE</scope>
    <source>
        <strain evidence="4">CBS 304.34</strain>
    </source>
</reference>
<gene>
    <name evidence="2 4" type="ORF">BDZ99DRAFT_351354</name>
</gene>
<dbReference type="AlphaFoldDB" id="A0A6A6YW15"/>
<feature type="region of interest" description="Disordered" evidence="1">
    <location>
        <begin position="73"/>
        <end position="101"/>
    </location>
</feature>
<feature type="non-terminal residue" evidence="2">
    <location>
        <position position="235"/>
    </location>
</feature>
<evidence type="ECO:0008006" key="5">
    <source>
        <dbReference type="Google" id="ProtNLM"/>
    </source>
</evidence>
<keyword evidence="3" id="KW-1185">Reference proteome</keyword>
<sequence>DRESDRRLACPYFKHNPSKYRDIAPCLGPGWGKLHRLKEHIYRCHALPPRCTRCCQKFKYDSDLTAHSRLPEGCEVRDEEPPEGIDSNQRQKLRSKKKGEFGNTREDRWKHVYSVLFPNTAIPSPYYDYDEDFGQQTTNSPSSARFARYDAYLRRELPHIVQQELETEMEKELSVVDEKLKSRLPNIVRNCLERLCRTFQERALPEEAIPTEGLAREPETNISGSVEAAEINSFP</sequence>
<accession>A0A6A6YW15</accession>
<evidence type="ECO:0000256" key="1">
    <source>
        <dbReference type="SAM" id="MobiDB-lite"/>
    </source>
</evidence>
<name>A0A6A6YW15_9PEZI</name>
<protein>
    <recommendedName>
        <fullName evidence="5">C2H2-type domain-containing protein</fullName>
    </recommendedName>
</protein>
<dbReference type="PANTHER" id="PTHR38166">
    <property type="entry name" value="C2H2-TYPE DOMAIN-CONTAINING PROTEIN-RELATED"/>
    <property type="match status" value="1"/>
</dbReference>
<evidence type="ECO:0000313" key="4">
    <source>
        <dbReference type="RefSeq" id="XP_033579673.1"/>
    </source>
</evidence>